<evidence type="ECO:0000256" key="2">
    <source>
        <dbReference type="PIRSR" id="PIRSR602401-1"/>
    </source>
</evidence>
<accession>A0A6A5W7E1</accession>
<dbReference type="InterPro" id="IPR001128">
    <property type="entry name" value="Cyt_P450"/>
</dbReference>
<sequence length="540" mass="61362">MLEYFITVVALYLGYSLVCLELNYRRASAIGIPLVRVPIDPLNILFQVLEPHLFKLLDLIPSNILPTFVPYMRRGWFFMDKADSHLRYGPIFACVTPRGVHIQVCDSEAIHDIFSRRLDFIRPTQNYKLLEVYGPCISTANLENWPRHRRVLAAPFNESIMKFVWRESLSQTKQMLTAWTAPGRLAEGIPSVSKDTRTLSLNVLAATGFRRSFSFRSESSDHVEPDTASSYRDALSLVLDNAILLMLIPRRYLNLGFMPTSFRRVGKAADEFKHQMERMLDDEMAALTKGRSGAGGLMTSLVKASTTHDTNNGDSKGHKGLSVEEIFGNIFVINFAGHDTTANTLAFAVFLLATAPGVQNWIGAELLTIGDDEDNWDYDRLFPKLIRCRAPQTLVIENRSIVIPANTSTSPSIIAVHTNPRYWPDPLKWNPQRWVMTSEVGQESLLLPPRDTFFPWSDGGQNCPGMKFSQVEFVAVLALLMRQHRFRIVKNREETEEQSKERVRGVINDCDMQLLLRMRDSDRVRLRCEPKTQDLSCSSN</sequence>
<dbReference type="PANTHER" id="PTHR24305">
    <property type="entry name" value="CYTOCHROME P450"/>
    <property type="match status" value="1"/>
</dbReference>
<reference evidence="3" key="1">
    <citation type="journal article" date="2020" name="Stud. Mycol.">
        <title>101 Dothideomycetes genomes: a test case for predicting lifestyles and emergence of pathogens.</title>
        <authorList>
            <person name="Haridas S."/>
            <person name="Albert R."/>
            <person name="Binder M."/>
            <person name="Bloem J."/>
            <person name="Labutti K."/>
            <person name="Salamov A."/>
            <person name="Andreopoulos B."/>
            <person name="Baker S."/>
            <person name="Barry K."/>
            <person name="Bills G."/>
            <person name="Bluhm B."/>
            <person name="Cannon C."/>
            <person name="Castanera R."/>
            <person name="Culley D."/>
            <person name="Daum C."/>
            <person name="Ezra D."/>
            <person name="Gonzalez J."/>
            <person name="Henrissat B."/>
            <person name="Kuo A."/>
            <person name="Liang C."/>
            <person name="Lipzen A."/>
            <person name="Lutzoni F."/>
            <person name="Magnuson J."/>
            <person name="Mondo S."/>
            <person name="Nolan M."/>
            <person name="Ohm R."/>
            <person name="Pangilinan J."/>
            <person name="Park H.-J."/>
            <person name="Ramirez L."/>
            <person name="Alfaro M."/>
            <person name="Sun H."/>
            <person name="Tritt A."/>
            <person name="Yoshinaga Y."/>
            <person name="Zwiers L.-H."/>
            <person name="Turgeon B."/>
            <person name="Goodwin S."/>
            <person name="Spatafora J."/>
            <person name="Crous P."/>
            <person name="Grigoriev I."/>
        </authorList>
    </citation>
    <scope>NUCLEOTIDE SEQUENCE</scope>
    <source>
        <strain evidence="3">CBS 123094</strain>
    </source>
</reference>
<dbReference type="InterPro" id="IPR036396">
    <property type="entry name" value="Cyt_P450_sf"/>
</dbReference>
<dbReference type="EMBL" id="ML977647">
    <property type="protein sequence ID" value="KAF1995035.1"/>
    <property type="molecule type" value="Genomic_DNA"/>
</dbReference>
<organism evidence="3 4">
    <name type="scientific">Amniculicola lignicola CBS 123094</name>
    <dbReference type="NCBI Taxonomy" id="1392246"/>
    <lineage>
        <taxon>Eukaryota</taxon>
        <taxon>Fungi</taxon>
        <taxon>Dikarya</taxon>
        <taxon>Ascomycota</taxon>
        <taxon>Pezizomycotina</taxon>
        <taxon>Dothideomycetes</taxon>
        <taxon>Pleosporomycetidae</taxon>
        <taxon>Pleosporales</taxon>
        <taxon>Amniculicolaceae</taxon>
        <taxon>Amniculicola</taxon>
    </lineage>
</organism>
<dbReference type="PRINTS" id="PR00463">
    <property type="entry name" value="EP450I"/>
</dbReference>
<feature type="binding site" description="axial binding residue" evidence="2">
    <location>
        <position position="463"/>
    </location>
    <ligand>
        <name>heme</name>
        <dbReference type="ChEBI" id="CHEBI:30413"/>
    </ligand>
    <ligandPart>
        <name>Fe</name>
        <dbReference type="ChEBI" id="CHEBI:18248"/>
    </ligandPart>
</feature>
<dbReference type="SUPFAM" id="SSF48264">
    <property type="entry name" value="Cytochrome P450"/>
    <property type="match status" value="1"/>
</dbReference>
<dbReference type="AlphaFoldDB" id="A0A6A5W7E1"/>
<keyword evidence="2" id="KW-0479">Metal-binding</keyword>
<dbReference type="GO" id="GO:0016705">
    <property type="term" value="F:oxidoreductase activity, acting on paired donors, with incorporation or reduction of molecular oxygen"/>
    <property type="evidence" value="ECO:0007669"/>
    <property type="project" value="InterPro"/>
</dbReference>
<dbReference type="OrthoDB" id="1470350at2759"/>
<proteinExistence type="inferred from homology"/>
<dbReference type="Gene3D" id="1.10.630.10">
    <property type="entry name" value="Cytochrome P450"/>
    <property type="match status" value="1"/>
</dbReference>
<evidence type="ECO:0000256" key="1">
    <source>
        <dbReference type="ARBA" id="ARBA00010617"/>
    </source>
</evidence>
<dbReference type="Proteomes" id="UP000799779">
    <property type="component" value="Unassembled WGS sequence"/>
</dbReference>
<dbReference type="InterPro" id="IPR050121">
    <property type="entry name" value="Cytochrome_P450_monoxygenase"/>
</dbReference>
<dbReference type="GO" id="GO:0004497">
    <property type="term" value="F:monooxygenase activity"/>
    <property type="evidence" value="ECO:0007669"/>
    <property type="project" value="InterPro"/>
</dbReference>
<name>A0A6A5W7E1_9PLEO</name>
<dbReference type="PRINTS" id="PR00385">
    <property type="entry name" value="P450"/>
</dbReference>
<gene>
    <name evidence="3" type="ORF">P154DRAFT_612328</name>
</gene>
<evidence type="ECO:0000313" key="4">
    <source>
        <dbReference type="Proteomes" id="UP000799779"/>
    </source>
</evidence>
<keyword evidence="4" id="KW-1185">Reference proteome</keyword>
<keyword evidence="2" id="KW-0349">Heme</keyword>
<dbReference type="InterPro" id="IPR002401">
    <property type="entry name" value="Cyt_P450_E_grp-I"/>
</dbReference>
<protein>
    <submittedName>
        <fullName evidence="3">Cytochrome P450</fullName>
    </submittedName>
</protein>
<evidence type="ECO:0000313" key="3">
    <source>
        <dbReference type="EMBL" id="KAF1995035.1"/>
    </source>
</evidence>
<keyword evidence="2" id="KW-0408">Iron</keyword>
<dbReference type="CDD" id="cd11070">
    <property type="entry name" value="CYP56-like"/>
    <property type="match status" value="1"/>
</dbReference>
<dbReference type="Pfam" id="PF00067">
    <property type="entry name" value="p450"/>
    <property type="match status" value="1"/>
</dbReference>
<dbReference type="GO" id="GO:0020037">
    <property type="term" value="F:heme binding"/>
    <property type="evidence" value="ECO:0007669"/>
    <property type="project" value="InterPro"/>
</dbReference>
<comment type="similarity">
    <text evidence="1">Belongs to the cytochrome P450 family.</text>
</comment>
<dbReference type="PANTHER" id="PTHR24305:SF166">
    <property type="entry name" value="CYTOCHROME P450 12A4, MITOCHONDRIAL-RELATED"/>
    <property type="match status" value="1"/>
</dbReference>
<comment type="cofactor">
    <cofactor evidence="2">
        <name>heme</name>
        <dbReference type="ChEBI" id="CHEBI:30413"/>
    </cofactor>
</comment>
<dbReference type="GO" id="GO:0005506">
    <property type="term" value="F:iron ion binding"/>
    <property type="evidence" value="ECO:0007669"/>
    <property type="project" value="InterPro"/>
</dbReference>